<accession>A0AAV0AEH6</accession>
<feature type="domain" description="Arrestin C-terminal-like" evidence="2">
    <location>
        <begin position="252"/>
        <end position="462"/>
    </location>
</feature>
<comment type="caution">
    <text evidence="3">The sequence shown here is derived from an EMBL/GenBank/DDBJ whole genome shotgun (WGS) entry which is preliminary data.</text>
</comment>
<dbReference type="InterPro" id="IPR011021">
    <property type="entry name" value="Arrestin-like_N"/>
</dbReference>
<feature type="region of interest" description="Disordered" evidence="1">
    <location>
        <begin position="373"/>
        <end position="399"/>
    </location>
</feature>
<dbReference type="AlphaFoldDB" id="A0AAV0AEH6"/>
<dbReference type="PANTHER" id="PTHR11188:SF17">
    <property type="entry name" value="FI21816P1"/>
    <property type="match status" value="1"/>
</dbReference>
<dbReference type="Pfam" id="PF02752">
    <property type="entry name" value="Arrestin_C"/>
    <property type="match status" value="1"/>
</dbReference>
<proteinExistence type="predicted"/>
<evidence type="ECO:0000313" key="4">
    <source>
        <dbReference type="Proteomes" id="UP001153365"/>
    </source>
</evidence>
<feature type="compositionally biased region" description="Low complexity" evidence="1">
    <location>
        <begin position="627"/>
        <end position="644"/>
    </location>
</feature>
<dbReference type="Proteomes" id="UP001153365">
    <property type="component" value="Unassembled WGS sequence"/>
</dbReference>
<gene>
    <name evidence="3" type="ORF">PPACK8108_LOCUS826</name>
</gene>
<feature type="region of interest" description="Disordered" evidence="1">
    <location>
        <begin position="1"/>
        <end position="45"/>
    </location>
</feature>
<feature type="compositionally biased region" description="Basic and acidic residues" evidence="1">
    <location>
        <begin position="373"/>
        <end position="383"/>
    </location>
</feature>
<dbReference type="GO" id="GO:0005829">
    <property type="term" value="C:cytosol"/>
    <property type="evidence" value="ECO:0007669"/>
    <property type="project" value="TreeGrafter"/>
</dbReference>
<dbReference type="SMART" id="SM01017">
    <property type="entry name" value="Arrestin_C"/>
    <property type="match status" value="1"/>
</dbReference>
<sequence length="804" mass="88040">MPPSAHFFVGPSSVSTPVTQYTNQHDPNISTLDHDDEQPNPPTHSGLEIHLDSDLVILRAGAANPETELQEDDPSRNTCPSSYLDGTVILTLSEPTQISDVILKLQVICRSDYIDALNCKRYRSDYVVLTHNLNLINNNNSNSNININNASSAPSDYFDQQHPSSSSSNKNPNRLSAGVYRFKFSIELNSDLPPSLITFSRSGAIFYKLRALTASHSSQHLESPKVYPKILKTFDSLFSNSFTQSLEIENVWPEKLSYEIGLPRKSFSAGETIPITVKFRPLVKGVKVKTLVATIRESVTLLGKPGGIPHAEMRDAAEFKFEFGPQAGNRNELINQSSDLPTGTSTGPLNPRGEMLETASDLSNLTRKLEEVSNLRDSTKSDCPKGLANSNAQEGSEFDENLSGEIEEVLGIDLPVTTTPSHPQPPIIVHHKLKFSVIIHNPDGHKSELRCALPLNVLPHELAQEVRLASSGTIQGRIHYNPSGSVLDHPLNRFEENILPSYPEHIFDRLPSITRLGDLVHHASPSAFYVPAPWSHITSSPSTPSADFQSPPGLFPPHSQYHHLIPQSTCSTPSASTRRSSCSTGYFTNPNQFQPSQLPSPQQQQSSSTSEPESSLSAGNDNHGRGRSSVNSSRCSSRRTSPNSHAISGAAQSSNHSLLGGSGSSSAFKKSQIRLPKALTKMKSFHQRTPSVPEQTSISSALGLSVSSQPSLQLLPTSQPIEMPRQLTQNREPLHSLEQQTRTENSANREQGYDFRAGELLESEEALSRVPSYELANQELQAVIKSIVPISSFAGLPEYNEDEK</sequence>
<dbReference type="GO" id="GO:0070086">
    <property type="term" value="P:ubiquitin-dependent endocytosis"/>
    <property type="evidence" value="ECO:0007669"/>
    <property type="project" value="TreeGrafter"/>
</dbReference>
<dbReference type="GO" id="GO:0005886">
    <property type="term" value="C:plasma membrane"/>
    <property type="evidence" value="ECO:0007669"/>
    <property type="project" value="TreeGrafter"/>
</dbReference>
<feature type="region of interest" description="Disordered" evidence="1">
    <location>
        <begin position="146"/>
        <end position="172"/>
    </location>
</feature>
<evidence type="ECO:0000313" key="3">
    <source>
        <dbReference type="EMBL" id="CAH7666473.1"/>
    </source>
</evidence>
<dbReference type="PANTHER" id="PTHR11188">
    <property type="entry name" value="ARRESTIN DOMAIN CONTAINING PROTEIN"/>
    <property type="match status" value="1"/>
</dbReference>
<dbReference type="InterPro" id="IPR011022">
    <property type="entry name" value="Arrestin_C-like"/>
</dbReference>
<keyword evidence="4" id="KW-1185">Reference proteome</keyword>
<feature type="region of interest" description="Disordered" evidence="1">
    <location>
        <begin position="539"/>
        <end position="670"/>
    </location>
</feature>
<feature type="compositionally biased region" description="Polar residues" evidence="1">
    <location>
        <begin position="12"/>
        <end position="31"/>
    </location>
</feature>
<evidence type="ECO:0000256" key="1">
    <source>
        <dbReference type="SAM" id="MobiDB-lite"/>
    </source>
</evidence>
<dbReference type="GO" id="GO:0031625">
    <property type="term" value="F:ubiquitin protein ligase binding"/>
    <property type="evidence" value="ECO:0007669"/>
    <property type="project" value="TreeGrafter"/>
</dbReference>
<protein>
    <submittedName>
        <fullName evidence="3">Expressed protein</fullName>
    </submittedName>
</protein>
<dbReference type="EMBL" id="CALTRL010000115">
    <property type="protein sequence ID" value="CAH7666473.1"/>
    <property type="molecule type" value="Genomic_DNA"/>
</dbReference>
<feature type="compositionally biased region" description="Polar residues" evidence="1">
    <location>
        <begin position="539"/>
        <end position="548"/>
    </location>
</feature>
<dbReference type="Pfam" id="PF00339">
    <property type="entry name" value="Arrestin_N"/>
    <property type="match status" value="1"/>
</dbReference>
<feature type="compositionally biased region" description="Polar residues" evidence="1">
    <location>
        <begin position="328"/>
        <end position="348"/>
    </location>
</feature>
<dbReference type="Gene3D" id="2.60.40.640">
    <property type="match status" value="1"/>
</dbReference>
<dbReference type="InterPro" id="IPR014752">
    <property type="entry name" value="Arrestin-like_C"/>
</dbReference>
<dbReference type="InterPro" id="IPR050357">
    <property type="entry name" value="Arrestin_domain-protein"/>
</dbReference>
<evidence type="ECO:0000259" key="2">
    <source>
        <dbReference type="SMART" id="SM01017"/>
    </source>
</evidence>
<reference evidence="3" key="1">
    <citation type="submission" date="2022-06" db="EMBL/GenBank/DDBJ databases">
        <authorList>
            <consortium name="SYNGENTA / RWTH Aachen University"/>
        </authorList>
    </citation>
    <scope>NUCLEOTIDE SEQUENCE</scope>
</reference>
<dbReference type="GO" id="GO:0030674">
    <property type="term" value="F:protein-macromolecule adaptor activity"/>
    <property type="evidence" value="ECO:0007669"/>
    <property type="project" value="TreeGrafter"/>
</dbReference>
<feature type="region of interest" description="Disordered" evidence="1">
    <location>
        <begin position="328"/>
        <end position="351"/>
    </location>
</feature>
<name>A0AAV0AEH6_PHAPC</name>
<organism evidence="3 4">
    <name type="scientific">Phakopsora pachyrhizi</name>
    <name type="common">Asian soybean rust disease fungus</name>
    <dbReference type="NCBI Taxonomy" id="170000"/>
    <lineage>
        <taxon>Eukaryota</taxon>
        <taxon>Fungi</taxon>
        <taxon>Dikarya</taxon>
        <taxon>Basidiomycota</taxon>
        <taxon>Pucciniomycotina</taxon>
        <taxon>Pucciniomycetes</taxon>
        <taxon>Pucciniales</taxon>
        <taxon>Phakopsoraceae</taxon>
        <taxon>Phakopsora</taxon>
    </lineage>
</organism>
<feature type="compositionally biased region" description="Polar residues" evidence="1">
    <location>
        <begin position="566"/>
        <end position="593"/>
    </location>
</feature>
<feature type="compositionally biased region" description="Low complexity" evidence="1">
    <location>
        <begin position="594"/>
        <end position="617"/>
    </location>
</feature>